<dbReference type="EMBL" id="CP018335">
    <property type="protein sequence ID" value="APM38641.1"/>
    <property type="molecule type" value="Genomic_DNA"/>
</dbReference>
<evidence type="ECO:0000313" key="3">
    <source>
        <dbReference type="Proteomes" id="UP000184604"/>
    </source>
</evidence>
<keyword evidence="1" id="KW-1133">Transmembrane helix</keyword>
<sequence length="137" mass="14974">MKKESEGIVIETTEDFARVKASRHGDCKNCGACPGDNATVLDAKNPIGAKAGEHVILEMREQNMIRAAFVVYIMPIISIFLGVLVGTWIFNAVGYYEMVFKVAGGIVFFAISLVYIKVFDKATAKNDASKPVIKKVL</sequence>
<name>A0A1L5F6J8_CLOKL</name>
<keyword evidence="1" id="KW-0472">Membrane</keyword>
<dbReference type="PANTHER" id="PTHR35867">
    <property type="entry name" value="PROTEIN RSEC"/>
    <property type="match status" value="1"/>
</dbReference>
<dbReference type="PIRSF" id="PIRSF004923">
    <property type="entry name" value="RseC"/>
    <property type="match status" value="1"/>
</dbReference>
<evidence type="ECO:0000256" key="1">
    <source>
        <dbReference type="SAM" id="Phobius"/>
    </source>
</evidence>
<dbReference type="Pfam" id="PF04246">
    <property type="entry name" value="RseC_MucC"/>
    <property type="match status" value="1"/>
</dbReference>
<protein>
    <submittedName>
        <fullName evidence="2">Siderophore-interacting protein</fullName>
    </submittedName>
</protein>
<dbReference type="OrthoDB" id="307768at2"/>
<dbReference type="InterPro" id="IPR007359">
    <property type="entry name" value="SigmaE_reg_RseC_MucC"/>
</dbReference>
<evidence type="ECO:0000313" key="2">
    <source>
        <dbReference type="EMBL" id="APM38641.1"/>
    </source>
</evidence>
<dbReference type="PANTHER" id="PTHR35867:SF1">
    <property type="entry name" value="PROTEIN RSEC"/>
    <property type="match status" value="1"/>
</dbReference>
<dbReference type="InterPro" id="IPR026268">
    <property type="entry name" value="RseC"/>
</dbReference>
<gene>
    <name evidence="2" type="ORF">BS101_07730</name>
</gene>
<dbReference type="Proteomes" id="UP000184604">
    <property type="component" value="Chromosome"/>
</dbReference>
<dbReference type="RefSeq" id="WP_073538308.1">
    <property type="nucleotide sequence ID" value="NZ_CP018335.1"/>
</dbReference>
<accession>A0A1L5F6J8</accession>
<keyword evidence="1" id="KW-0812">Transmembrane</keyword>
<dbReference type="AlphaFoldDB" id="A0A1L5F6J8"/>
<proteinExistence type="predicted"/>
<feature type="transmembrane region" description="Helical" evidence="1">
    <location>
        <begin position="69"/>
        <end position="89"/>
    </location>
</feature>
<feature type="transmembrane region" description="Helical" evidence="1">
    <location>
        <begin position="95"/>
        <end position="116"/>
    </location>
</feature>
<reference evidence="2 3" key="1">
    <citation type="submission" date="2016-12" db="EMBL/GenBank/DDBJ databases">
        <title>Complete genome sequence of Clostridium kluyveri JZZ isolated from the pit mud of a Chinese flavor liquor-making factory.</title>
        <authorList>
            <person name="Wang Y."/>
        </authorList>
    </citation>
    <scope>NUCLEOTIDE SEQUENCE [LARGE SCALE GENOMIC DNA]</scope>
    <source>
        <strain evidence="2 3">JZZ</strain>
    </source>
</reference>
<organism evidence="2 3">
    <name type="scientific">Clostridium kluyveri</name>
    <dbReference type="NCBI Taxonomy" id="1534"/>
    <lineage>
        <taxon>Bacteria</taxon>
        <taxon>Bacillati</taxon>
        <taxon>Bacillota</taxon>
        <taxon>Clostridia</taxon>
        <taxon>Eubacteriales</taxon>
        <taxon>Clostridiaceae</taxon>
        <taxon>Clostridium</taxon>
    </lineage>
</organism>